<evidence type="ECO:0000313" key="3">
    <source>
        <dbReference type="EMBL" id="KRN83091.1"/>
    </source>
</evidence>
<evidence type="ECO:0000313" key="6">
    <source>
        <dbReference type="Proteomes" id="UP000182818"/>
    </source>
</evidence>
<dbReference type="AlphaFoldDB" id="A0A0R2K0R0"/>
<dbReference type="InterPro" id="IPR036812">
    <property type="entry name" value="NAD(P)_OxRdtase_dom_sf"/>
</dbReference>
<dbReference type="InterPro" id="IPR020471">
    <property type="entry name" value="AKR"/>
</dbReference>
<dbReference type="CDD" id="cd19088">
    <property type="entry name" value="AKR_AKR13B1"/>
    <property type="match status" value="1"/>
</dbReference>
<evidence type="ECO:0000313" key="5">
    <source>
        <dbReference type="Proteomes" id="UP000051749"/>
    </source>
</evidence>
<reference evidence="4 6" key="2">
    <citation type="submission" date="2016-10" db="EMBL/GenBank/DDBJ databases">
        <authorList>
            <person name="Varghese N."/>
            <person name="Submissions S."/>
        </authorList>
    </citation>
    <scope>NUCLEOTIDE SEQUENCE [LARGE SCALE GENOMIC DNA]</scope>
    <source>
        <strain evidence="4 6">CGMCC 1.3889</strain>
    </source>
</reference>
<dbReference type="Gene3D" id="3.20.20.100">
    <property type="entry name" value="NADP-dependent oxidoreductase domain"/>
    <property type="match status" value="1"/>
</dbReference>
<dbReference type="PANTHER" id="PTHR43625">
    <property type="entry name" value="AFLATOXIN B1 ALDEHYDE REDUCTASE"/>
    <property type="match status" value="1"/>
</dbReference>
<dbReference type="NCBIfam" id="NF007695">
    <property type="entry name" value="PRK10376.1"/>
    <property type="match status" value="1"/>
</dbReference>
<dbReference type="PANTHER" id="PTHR43625:SF40">
    <property type="entry name" value="ALDO-KETO REDUCTASE YAKC [NADP(+)]"/>
    <property type="match status" value="1"/>
</dbReference>
<dbReference type="Proteomes" id="UP000182818">
    <property type="component" value="Unassembled WGS sequence"/>
</dbReference>
<keyword evidence="1" id="KW-0560">Oxidoreductase</keyword>
<reference evidence="3 5" key="1">
    <citation type="journal article" date="2015" name="Genome Announc.">
        <title>Expanding the biotechnology potential of lactobacilli through comparative genomics of 213 strains and associated genera.</title>
        <authorList>
            <person name="Sun Z."/>
            <person name="Harris H.M."/>
            <person name="McCann A."/>
            <person name="Guo C."/>
            <person name="Argimon S."/>
            <person name="Zhang W."/>
            <person name="Yang X."/>
            <person name="Jeffery I.B."/>
            <person name="Cooney J.C."/>
            <person name="Kagawa T.F."/>
            <person name="Liu W."/>
            <person name="Song Y."/>
            <person name="Salvetti E."/>
            <person name="Wrobel A."/>
            <person name="Rasinkangas P."/>
            <person name="Parkhill J."/>
            <person name="Rea M.C."/>
            <person name="O'Sullivan O."/>
            <person name="Ritari J."/>
            <person name="Douillard F.P."/>
            <person name="Paul Ross R."/>
            <person name="Yang R."/>
            <person name="Briner A.E."/>
            <person name="Felis G.E."/>
            <person name="de Vos W.M."/>
            <person name="Barrangou R."/>
            <person name="Klaenhammer T.R."/>
            <person name="Caufield P.W."/>
            <person name="Cui Y."/>
            <person name="Zhang H."/>
            <person name="O'Toole P.W."/>
        </authorList>
    </citation>
    <scope>NUCLEOTIDE SEQUENCE [LARGE SCALE GENOMIC DNA]</scope>
    <source>
        <strain evidence="3 5">DSM 22301</strain>
    </source>
</reference>
<dbReference type="Proteomes" id="UP000051749">
    <property type="component" value="Unassembled WGS sequence"/>
</dbReference>
<name>A0A0R2K0R0_9LACO</name>
<proteinExistence type="predicted"/>
<feature type="domain" description="NADP-dependent oxidoreductase" evidence="2">
    <location>
        <begin position="20"/>
        <end position="286"/>
    </location>
</feature>
<dbReference type="Pfam" id="PF00248">
    <property type="entry name" value="Aldo_ket_red"/>
    <property type="match status" value="1"/>
</dbReference>
<dbReference type="EMBL" id="FOGK01000005">
    <property type="protein sequence ID" value="SER35982.1"/>
    <property type="molecule type" value="Genomic_DNA"/>
</dbReference>
<dbReference type="EMBL" id="JQBY01000004">
    <property type="protein sequence ID" value="KRN83091.1"/>
    <property type="molecule type" value="Genomic_DNA"/>
</dbReference>
<keyword evidence="6" id="KW-1185">Reference proteome</keyword>
<evidence type="ECO:0000313" key="4">
    <source>
        <dbReference type="EMBL" id="SER35982.1"/>
    </source>
</evidence>
<dbReference type="SUPFAM" id="SSF51430">
    <property type="entry name" value="NAD(P)-linked oxidoreductase"/>
    <property type="match status" value="1"/>
</dbReference>
<dbReference type="OrthoDB" id="9773828at2"/>
<dbReference type="STRING" id="319653.SAMN04487973_10543"/>
<accession>A0A0R2K0R0</accession>
<organism evidence="3 5">
    <name type="scientific">Pediococcus ethanolidurans</name>
    <dbReference type="NCBI Taxonomy" id="319653"/>
    <lineage>
        <taxon>Bacteria</taxon>
        <taxon>Bacillati</taxon>
        <taxon>Bacillota</taxon>
        <taxon>Bacilli</taxon>
        <taxon>Lactobacillales</taxon>
        <taxon>Lactobacillaceae</taxon>
        <taxon>Pediococcus</taxon>
    </lineage>
</organism>
<evidence type="ECO:0000256" key="1">
    <source>
        <dbReference type="ARBA" id="ARBA00023002"/>
    </source>
</evidence>
<dbReference type="PATRIC" id="fig|319653.3.peg.1555"/>
<dbReference type="InterPro" id="IPR050791">
    <property type="entry name" value="Aldo-Keto_reductase"/>
</dbReference>
<dbReference type="InterPro" id="IPR023210">
    <property type="entry name" value="NADP_OxRdtase_dom"/>
</dbReference>
<comment type="caution">
    <text evidence="3">The sequence shown here is derived from an EMBL/GenBank/DDBJ whole genome shotgun (WGS) entry which is preliminary data.</text>
</comment>
<sequence>MEINAKNAGTLTLGDKTFNRLGYGAMQLPGKGVWGPSRDSKNAVAVLRRAVELGVNFIDTADAYGPFTANLLIRDAFAPYKDKYKNVFISTKVGFTRQGPDKWIPVGRPEYLRQEVEMNLRTLGVDKIDLLFLHRIDPKVSVADQVGELAKMQQEGKISHIGLSQVSVAQIKEASKYAKIEAVQNLYNVTNRKDEDVLSYCEAHQIIFVPWFPLATGALAKPGSVLDGLAKKHQASPSQIALAWLLKRSPVILPIPGTSNLDHLEQNVAATNVNLTDEDVAAINALKS</sequence>
<dbReference type="PRINTS" id="PR00069">
    <property type="entry name" value="ALDKETRDTASE"/>
</dbReference>
<dbReference type="GO" id="GO:0005737">
    <property type="term" value="C:cytoplasm"/>
    <property type="evidence" value="ECO:0007669"/>
    <property type="project" value="TreeGrafter"/>
</dbReference>
<gene>
    <name evidence="3" type="ORF">IV87_GL001529</name>
    <name evidence="4" type="ORF">SAMN04487973_10543</name>
</gene>
<dbReference type="GO" id="GO:0016491">
    <property type="term" value="F:oxidoreductase activity"/>
    <property type="evidence" value="ECO:0007669"/>
    <property type="project" value="UniProtKB-KW"/>
</dbReference>
<evidence type="ECO:0000259" key="2">
    <source>
        <dbReference type="Pfam" id="PF00248"/>
    </source>
</evidence>
<protein>
    <submittedName>
        <fullName evidence="3">Aryl-alcohol dehydrogenase related enzyme</fullName>
    </submittedName>
    <submittedName>
        <fullName evidence="4">Predicted oxidoreductase</fullName>
    </submittedName>
</protein>